<dbReference type="AlphaFoldDB" id="A0A1B9GHU4"/>
<feature type="region of interest" description="Disordered" evidence="1">
    <location>
        <begin position="17"/>
        <end position="95"/>
    </location>
</feature>
<reference evidence="4" key="2">
    <citation type="submission" date="2013-12" db="EMBL/GenBank/DDBJ databases">
        <title>Evolution of pathogenesis and genome organization in the Tremellales.</title>
        <authorList>
            <person name="Cuomo C."/>
            <person name="Litvintseva A."/>
            <person name="Heitman J."/>
            <person name="Chen Y."/>
            <person name="Sun S."/>
            <person name="Springer D."/>
            <person name="Dromer F."/>
            <person name="Young S."/>
            <person name="Zeng Q."/>
            <person name="Chapman S."/>
            <person name="Gujja S."/>
            <person name="Saif S."/>
            <person name="Birren B."/>
        </authorList>
    </citation>
    <scope>NUCLEOTIDE SEQUENCE [LARGE SCALE GENOMIC DNA]</scope>
    <source>
        <strain evidence="4">BCC8398</strain>
    </source>
</reference>
<dbReference type="GO" id="GO:0000175">
    <property type="term" value="F:3'-5'-RNA exonuclease activity"/>
    <property type="evidence" value="ECO:0007669"/>
    <property type="project" value="TreeGrafter"/>
</dbReference>
<evidence type="ECO:0000313" key="4">
    <source>
        <dbReference type="Proteomes" id="UP000092666"/>
    </source>
</evidence>
<protein>
    <recommendedName>
        <fullName evidence="2">RNB domain-containing protein</fullName>
    </recommendedName>
</protein>
<accession>A0A1B9GHU4</accession>
<dbReference type="PANTHER" id="PTHR23355">
    <property type="entry name" value="RIBONUCLEASE"/>
    <property type="match status" value="1"/>
</dbReference>
<dbReference type="InterPro" id="IPR050180">
    <property type="entry name" value="RNR_Ribonuclease"/>
</dbReference>
<dbReference type="SUPFAM" id="SSF50249">
    <property type="entry name" value="Nucleic acid-binding proteins"/>
    <property type="match status" value="1"/>
</dbReference>
<sequence length="1064" mass="116233">MKSIRIRPIAGPSRLASTRRTLITSSRVADTQSYRTEYESDAQTPGSSRPIKEPHRKTAEFLYGPDSGWRKPKVPRKAPTPPKHRPKVDPEAYKNLPDLEPTQLIQRDRLVEFSLAEGQSNDRRAYFANDVDEEVGADWSSAEVMEDTVGLETGRVVECRRSGHTSVGLILASLSVAGKHRLLLLRSSGEIWPISTHDVQFVMPSSLIPSSLVSKCWSPELLESWSQSESKAGLTEESVQPSSEMMDARRKVAMVLRKVSRETEKMCGRLMAGTPGRGNVGGVEGLWESLAVQAENSEGHEGRTSVTAVQAAEYILNGGRSATDLASTKDKFIEIKPNTLPAYAAHVILMRRPDLFTADQGDMWASGTFVVRSRAERRMFENVQNGVDIPSTGEGESSGDKEALNAFVKKAKKAIGLTESTRVATEGQPLAELRHELPEWTNSDKEFISTLLAPLVETRSTQTPPSLSLAITIARLITPYPEGVVDRGTIARMLQDMGIILPWDSLEMSKTAEIEQRGMIMSSIPTGRVNSADELLQGNELDDLREDYTSHKVYVIDDPTASELDDGIALERIHGSDDVWVHIHIADPTRFIAPSHPLALQASVRGSALYLPEGNKPLFPLEVIMKELSLGADVKTSEGAQGVLTFSAKLNTEGEVQDSKVKMGWIRKPRVVTYGGVDKAMGIASSSSVRPFGGPQDRAVSRPDSDVTPTDLEDLRVLFDFAKAHRARRYANAGFEWSLPSANVSILDRPSTGPSPNLFDNANTPSSPRLFSGTLRLDYRVSPPSLVGALNAGSMVAEYMILAGRLAASFCHSNDIPVIYRGSSAPKPLTAEAGSLEDLMSARMEGTGIVDPYKMMSSGWYRPAGYVSLSPVQHWIMGFDQSTFGSGYIRATSPLRRFDDILVHWQIKAHLARQANLTSGGLNKGFTKEEVAALVKRSDEGTKRAKRAGLNAQKFWQAQLISRHLRSSPASNVLSSEEGWTIDESERVDVRGELVARIAGATESSPSTGGEVTNIIIESLGAQARMTHPALQGGREFEAGQGVRVKLTDAAGWPNPHIRAELVE</sequence>
<dbReference type="STRING" id="1296120.A0A1B9GHU4"/>
<feature type="region of interest" description="Disordered" evidence="1">
    <location>
        <begin position="686"/>
        <end position="707"/>
    </location>
</feature>
<reference evidence="3 4" key="1">
    <citation type="submission" date="2013-07" db="EMBL/GenBank/DDBJ databases">
        <title>The Genome Sequence of Cryptococcus heveanensis BCC8398.</title>
        <authorList>
            <consortium name="The Broad Institute Genome Sequencing Platform"/>
            <person name="Cuomo C."/>
            <person name="Litvintseva A."/>
            <person name="Chen Y."/>
            <person name="Heitman J."/>
            <person name="Sun S."/>
            <person name="Springer D."/>
            <person name="Dromer F."/>
            <person name="Young S.K."/>
            <person name="Zeng Q."/>
            <person name="Gargeya S."/>
            <person name="Fitzgerald M."/>
            <person name="Abouelleil A."/>
            <person name="Alvarado L."/>
            <person name="Berlin A.M."/>
            <person name="Chapman S.B."/>
            <person name="Dewar J."/>
            <person name="Goldberg J."/>
            <person name="Griggs A."/>
            <person name="Gujja S."/>
            <person name="Hansen M."/>
            <person name="Howarth C."/>
            <person name="Imamovic A."/>
            <person name="Larimer J."/>
            <person name="McCowan C."/>
            <person name="Murphy C."/>
            <person name="Pearson M."/>
            <person name="Priest M."/>
            <person name="Roberts A."/>
            <person name="Saif S."/>
            <person name="Shea T."/>
            <person name="Sykes S."/>
            <person name="Wortman J."/>
            <person name="Nusbaum C."/>
            <person name="Birren B."/>
        </authorList>
    </citation>
    <scope>NUCLEOTIDE SEQUENCE [LARGE SCALE GENOMIC DNA]</scope>
    <source>
        <strain evidence="3 4">BCC8398</strain>
    </source>
</reference>
<dbReference type="PANTHER" id="PTHR23355:SF65">
    <property type="entry name" value="EXORIBONUCLEASE CYT-4, PUTATIVE (AFU_ORTHOLOGUE AFUA_7G01550)-RELATED"/>
    <property type="match status" value="1"/>
</dbReference>
<name>A0A1B9GHU4_9TREE</name>
<proteinExistence type="predicted"/>
<gene>
    <name evidence="3" type="ORF">I316_07815</name>
</gene>
<feature type="compositionally biased region" description="Basic and acidic residues" evidence="1">
    <location>
        <begin position="50"/>
        <end position="59"/>
    </location>
</feature>
<dbReference type="GO" id="GO:0003723">
    <property type="term" value="F:RNA binding"/>
    <property type="evidence" value="ECO:0007669"/>
    <property type="project" value="InterPro"/>
</dbReference>
<dbReference type="GO" id="GO:0000932">
    <property type="term" value="C:P-body"/>
    <property type="evidence" value="ECO:0007669"/>
    <property type="project" value="TreeGrafter"/>
</dbReference>
<evidence type="ECO:0000256" key="1">
    <source>
        <dbReference type="SAM" id="MobiDB-lite"/>
    </source>
</evidence>
<dbReference type="Proteomes" id="UP000092666">
    <property type="component" value="Unassembled WGS sequence"/>
</dbReference>
<dbReference type="Pfam" id="PF00773">
    <property type="entry name" value="RNB"/>
    <property type="match status" value="1"/>
</dbReference>
<dbReference type="OrthoDB" id="2285229at2759"/>
<evidence type="ECO:0000313" key="3">
    <source>
        <dbReference type="EMBL" id="OCF30547.1"/>
    </source>
</evidence>
<keyword evidence="4" id="KW-1185">Reference proteome</keyword>
<feature type="compositionally biased region" description="Polar residues" evidence="1">
    <location>
        <begin position="17"/>
        <end position="47"/>
    </location>
</feature>
<dbReference type="EMBL" id="KV700147">
    <property type="protein sequence ID" value="OCF30547.1"/>
    <property type="molecule type" value="Genomic_DNA"/>
</dbReference>
<feature type="compositionally biased region" description="Basic residues" evidence="1">
    <location>
        <begin position="70"/>
        <end position="86"/>
    </location>
</feature>
<evidence type="ECO:0000259" key="2">
    <source>
        <dbReference type="SMART" id="SM00955"/>
    </source>
</evidence>
<organism evidence="3 4">
    <name type="scientific">Kwoniella heveanensis BCC8398</name>
    <dbReference type="NCBI Taxonomy" id="1296120"/>
    <lineage>
        <taxon>Eukaryota</taxon>
        <taxon>Fungi</taxon>
        <taxon>Dikarya</taxon>
        <taxon>Basidiomycota</taxon>
        <taxon>Agaricomycotina</taxon>
        <taxon>Tremellomycetes</taxon>
        <taxon>Tremellales</taxon>
        <taxon>Cryptococcaceae</taxon>
        <taxon>Kwoniella</taxon>
    </lineage>
</organism>
<dbReference type="SMART" id="SM00955">
    <property type="entry name" value="RNB"/>
    <property type="match status" value="1"/>
</dbReference>
<dbReference type="InterPro" id="IPR001900">
    <property type="entry name" value="RNase_II/R"/>
</dbReference>
<dbReference type="GO" id="GO:0006402">
    <property type="term" value="P:mRNA catabolic process"/>
    <property type="evidence" value="ECO:0007669"/>
    <property type="project" value="TreeGrafter"/>
</dbReference>
<feature type="domain" description="RNB" evidence="2">
    <location>
        <begin position="545"/>
        <end position="913"/>
    </location>
</feature>
<dbReference type="InterPro" id="IPR012340">
    <property type="entry name" value="NA-bd_OB-fold"/>
</dbReference>